<dbReference type="AlphaFoldDB" id="A0AAV9Z243"/>
<evidence type="ECO:0000313" key="1">
    <source>
        <dbReference type="EMBL" id="KAK6969072.1"/>
    </source>
</evidence>
<name>A0AAV9Z243_9AGAR</name>
<gene>
    <name evidence="1" type="ORF">R3P38DRAFT_3147887</name>
</gene>
<evidence type="ECO:0000313" key="2">
    <source>
        <dbReference type="Proteomes" id="UP001362999"/>
    </source>
</evidence>
<reference evidence="1 2" key="1">
    <citation type="journal article" date="2024" name="J Genomics">
        <title>Draft genome sequencing and assembly of Favolaschia claudopus CIRM-BRFM 2984 isolated from oak limbs.</title>
        <authorList>
            <person name="Navarro D."/>
            <person name="Drula E."/>
            <person name="Chaduli D."/>
            <person name="Cazenave R."/>
            <person name="Ahrendt S."/>
            <person name="Wang J."/>
            <person name="Lipzen A."/>
            <person name="Daum C."/>
            <person name="Barry K."/>
            <person name="Grigoriev I.V."/>
            <person name="Favel A."/>
            <person name="Rosso M.N."/>
            <person name="Martin F."/>
        </authorList>
    </citation>
    <scope>NUCLEOTIDE SEQUENCE [LARGE SCALE GENOMIC DNA]</scope>
    <source>
        <strain evidence="1 2">CIRM-BRFM 2984</strain>
    </source>
</reference>
<keyword evidence="2" id="KW-1185">Reference proteome</keyword>
<comment type="caution">
    <text evidence="1">The sequence shown here is derived from an EMBL/GenBank/DDBJ whole genome shotgun (WGS) entry which is preliminary data.</text>
</comment>
<accession>A0AAV9Z243</accession>
<sequence length="256" mass="28791">MIPPRLLQRSCATSSSLRQLAPRHRLEGIRLGTRAYVSGAPRPPTFAATVWYRADGTPRSKTEGLFKLAEWMAHGIAFMIVYKILKEEFTKQEKVLEEENRARQNGLIAFLANIRDIDGQNYTDVDLSNYPSCFHYFSILSRAMLLREYSAKKTGEILLALERVDSMPPEQHDKAHAIMREAAETVHKILLLSEDDSDTEFDPAFLGAVTGRVLGKATVALARMLNDDRVAEWAGLSLRSRPLSDEDADKESRILG</sequence>
<dbReference type="Proteomes" id="UP001362999">
    <property type="component" value="Unassembled WGS sequence"/>
</dbReference>
<organism evidence="1 2">
    <name type="scientific">Favolaschia claudopus</name>
    <dbReference type="NCBI Taxonomy" id="2862362"/>
    <lineage>
        <taxon>Eukaryota</taxon>
        <taxon>Fungi</taxon>
        <taxon>Dikarya</taxon>
        <taxon>Basidiomycota</taxon>
        <taxon>Agaricomycotina</taxon>
        <taxon>Agaricomycetes</taxon>
        <taxon>Agaricomycetidae</taxon>
        <taxon>Agaricales</taxon>
        <taxon>Marasmiineae</taxon>
        <taxon>Mycenaceae</taxon>
        <taxon>Favolaschia</taxon>
    </lineage>
</organism>
<proteinExistence type="predicted"/>
<protein>
    <submittedName>
        <fullName evidence="1">Uncharacterized protein</fullName>
    </submittedName>
</protein>
<dbReference type="EMBL" id="JAWWNJ010000234">
    <property type="protein sequence ID" value="KAK6969072.1"/>
    <property type="molecule type" value="Genomic_DNA"/>
</dbReference>